<dbReference type="RefSeq" id="XP_015181184.1">
    <property type="nucleotide sequence ID" value="XM_015325698.1"/>
</dbReference>
<dbReference type="InterPro" id="IPR041973">
    <property type="entry name" value="KOW_Spt5_1"/>
</dbReference>
<dbReference type="InterPro" id="IPR024945">
    <property type="entry name" value="Spt5_C_dom"/>
</dbReference>
<feature type="compositionally biased region" description="Acidic residues" evidence="13">
    <location>
        <begin position="948"/>
        <end position="994"/>
    </location>
</feature>
<evidence type="ECO:0000256" key="7">
    <source>
        <dbReference type="ARBA" id="ARBA00022737"/>
    </source>
</evidence>
<dbReference type="InterPro" id="IPR057934">
    <property type="entry name" value="KOW_Spt5_7"/>
</dbReference>
<dbReference type="InterPro" id="IPR014722">
    <property type="entry name" value="Rib_uL2_dom2"/>
</dbReference>
<dbReference type="Pfam" id="PF23288">
    <property type="entry name" value="KOW6_SPT5"/>
    <property type="match status" value="1"/>
</dbReference>
<feature type="domain" description="KOW" evidence="15">
    <location>
        <begin position="1204"/>
        <end position="1231"/>
    </location>
</feature>
<dbReference type="SUPFAM" id="SSF53448">
    <property type="entry name" value="Nucleotide-diphospho-sugar transferases"/>
    <property type="match status" value="1"/>
</dbReference>
<keyword evidence="8" id="KW-0805">Transcription regulation</keyword>
<dbReference type="InterPro" id="IPR008991">
    <property type="entry name" value="Translation_prot_SH3-like_sf"/>
</dbReference>
<keyword evidence="10" id="KW-0804">Transcription</keyword>
<dbReference type="CDD" id="cd06085">
    <property type="entry name" value="KOW_Spt5_5"/>
    <property type="match status" value="1"/>
</dbReference>
<evidence type="ECO:0000256" key="3">
    <source>
        <dbReference type="ARBA" id="ARBA00020181"/>
    </source>
</evidence>
<feature type="domain" description="KOW" evidence="15">
    <location>
        <begin position="1362"/>
        <end position="1389"/>
    </location>
</feature>
<dbReference type="SMART" id="SM00738">
    <property type="entry name" value="NGN"/>
    <property type="match status" value="1"/>
</dbReference>
<dbReference type="InterPro" id="IPR039385">
    <property type="entry name" value="NGN_Euk"/>
</dbReference>
<feature type="compositionally biased region" description="Gly residues" evidence="13">
    <location>
        <begin position="1617"/>
        <end position="1635"/>
    </location>
</feature>
<dbReference type="InterPro" id="IPR002495">
    <property type="entry name" value="Glyco_trans_8"/>
</dbReference>
<name>A0ABM1ILU7_POLDO</name>
<dbReference type="Pfam" id="PF11942">
    <property type="entry name" value="Spt5_N"/>
    <property type="match status" value="1"/>
</dbReference>
<feature type="region of interest" description="Disordered" evidence="13">
    <location>
        <begin position="706"/>
        <end position="1022"/>
    </location>
</feature>
<reference evidence="18" key="1">
    <citation type="submission" date="2025-08" db="UniProtKB">
        <authorList>
            <consortium name="RefSeq"/>
        </authorList>
    </citation>
    <scope>IDENTIFICATION</scope>
    <source>
        <tissue evidence="18">Whole body</tissue>
    </source>
</reference>
<gene>
    <name evidence="18" type="primary">LOC107068877</name>
</gene>
<dbReference type="InterPro" id="IPR036735">
    <property type="entry name" value="NGN_dom_sf"/>
</dbReference>
<dbReference type="CDD" id="cd06086">
    <property type="entry name" value="KOW_Spt5_6"/>
    <property type="match status" value="1"/>
</dbReference>
<keyword evidence="5" id="KW-0678">Repressor</keyword>
<feature type="compositionally biased region" description="Polar residues" evidence="13">
    <location>
        <begin position="1728"/>
        <end position="1740"/>
    </location>
</feature>
<keyword evidence="18" id="KW-0648">Protein biosynthesis</keyword>
<keyword evidence="7" id="KW-0677">Repeat</keyword>
<feature type="compositionally biased region" description="Basic residues" evidence="13">
    <location>
        <begin position="790"/>
        <end position="800"/>
    </location>
</feature>
<feature type="compositionally biased region" description="Basic and acidic residues" evidence="13">
    <location>
        <begin position="660"/>
        <end position="675"/>
    </location>
</feature>
<dbReference type="SUPFAM" id="SSF50104">
    <property type="entry name" value="Translation proteins SH3-like domain"/>
    <property type="match status" value="1"/>
</dbReference>
<feature type="region of interest" description="Disordered" evidence="13">
    <location>
        <begin position="1614"/>
        <end position="1640"/>
    </location>
</feature>
<feature type="region of interest" description="Disordered" evidence="13">
    <location>
        <begin position="633"/>
        <end position="689"/>
    </location>
</feature>
<dbReference type="InterPro" id="IPR006645">
    <property type="entry name" value="NGN-like_dom"/>
</dbReference>
<feature type="compositionally biased region" description="Low complexity" evidence="13">
    <location>
        <begin position="920"/>
        <end position="934"/>
    </location>
</feature>
<feature type="compositionally biased region" description="Polar residues" evidence="13">
    <location>
        <begin position="1747"/>
        <end position="1759"/>
    </location>
</feature>
<sequence length="2007" mass="219656">MAGYAWVTLATNDAYSLGALVLAHSLRRVDTKHELAVLVTTGVTSMMREKLAAVFNLVQEVNVLDSKDEANLALLARPELGITFTKLHCWRLTQYEKCVFVDADTLVVRNCDELFEREELSAAHDVGWPDCFNSGVFVYRPSQQTFASITAFAAAKGSFDGGDQGLLNMYFNDWARKDISKHLPFIYNMCSTASYSYLPAFKQFGEDVRIIHFIGITKPWLQYFDTLTGIVQPPSGMNHLQPLLQLWWNIFCEKVHPQLSPVMAGLAGALAQMTLGEPRSAEQIALEEHMRKQSWEQGQIDYMGRDSFDNIWKKICETLSSTSRQPSPPKTTAQDEVKTDKTEETTKKESTDSVPKSEGSDDIKSPTKAETTSDLSVKQSLICNIPKDDISQKETSEMLIKDESADINKQSSSVCEEVDLKESKEISEADAGLLVTQTTKETDLPSLSSDQTTILKENLLIDPIQDVTVKEELNKKTVEEENVDIQTNVDKVEESSIEQDTKCSSVCASEIMLTNPVPIQVVESVLQAEPKESVSQDLKLITEEVISSTVAPLQESVVAFSETPVELTDRTQLCDSTLLVSSNEAANIINPNTTSTISQNGGTVVNGSTMKLDESDSLLTPSVLKQVVEEIQSSRVEESQPQKTEMLSEQLSPTESSQIKQEEGTENVEIKKETEGQSTSTESKIKQSEDVQTIVEGAAAVVEKTLEPSSLESTSIECPIRPTRTKEISIPSTPTVTEPTPPTSPVDVGTQDVESQGKTAKKTTKKIAKKASVESDSAERADTDTTEKKTAKKVVKKVVKKPKESQEEGGECSSSTDKPKKTGKSTKKIIKPSLSLETDTSIPETPPPGNSDVPVPPKRKVKTSASNKPASTAPKSDTGYNNCLSEKRKMSESEGSNFSDNESEHGGRGSESDQEENRSVSRSRSPSRSASRSPSRSRSRSRSGSGSEDGDDKADEAEEARSDEEEVVEPEDEPEGEDLDGSSEYDEEEEEEDEDRPRKKKKKDRFGGFIIDEAEVDDEVEDDEEWEEGAQEIGIVGNEVDELGPTAREIEGRRRGTNLWDSQKEDEIEEYLRKKYADESAAARHFGDGGEEMSDEITQQTLLPGVKDPNLWMVKCRIGEEKSTALLLMRKFITYQFSGEPLQIKSVVVPEGVKGYIYIEAYKQPHIKAAIENVGNLRMGIWKQQMVPIKEMTDVLRVVKEQTGLKAKQWVRLKRGIYKDDIAQVDYVDLAQNQVHLKLLPRIDYTRPRGALRTAQSESEALKRRKKRRPPAKPFNPEAIRAIGGEVTSDGDFLIFEGNRYSRKGFLYKNFTTSAIVAEGVKPSLSELERFEEAPEGVEIDLSGAPATGTPAGKEDQAVTHSFSNGDNVEVCEGELINLQGKIVSIDGNLIMVMPKHEELKDALEFRSCELRKYFVMGDHVKVVAGRYEGDTGLIVRVEPNRVVLFSDLSMHELEVLPRDLQLCSDMATGVDSLGQFQWGDLVQLDAQTVGVIVRLERENFHVLSMHGKVIEARPQGLTKRRENRNAVALDSQQNPIQKKDIVKVVDGPHAGRGGEIKHLYRSFAFLHSRMFVDNGGIFVCKTRHLQLSGGNKSGVTSMSPISGFMSPRIASPMHPSGGGMGRGGGGGRGRGRGGGTRRDRELIGTTIKITGGPYKGNVGIVKDATENTARVELHSTCQTISVDRSHIANVGVPTKDGGFSSYSRTPAYTAGGQTPMYARDGSKTPMHGSQTPMYENGSRTPHYGSMTPSHDGSRTPGQSGAWDPTITNTPARTNDFDGYGMEEAGSPGYVSGYPSTSNPFTPQTPGTMYGSEQSYSTYQASPSPAGSATASPSPAGYVATPSPSGTGYTTSPHGAFATPSPMGYSPMTPGVAGSPYNPQTPGSGLDAGSGSGMINNTEWHTTDIEVRIRDSHPDPALVGQQGIIRGISAGMCAVFLPVEDRVVNLVCDQLEPVVPSRGDRVKVIVGEEREAVGTLLSIDNQEGVVKLNTDEVKMLHLRFLCKMKSS</sequence>
<feature type="compositionally biased region" description="Basic and acidic residues" evidence="13">
    <location>
        <begin position="358"/>
        <end position="367"/>
    </location>
</feature>
<evidence type="ECO:0000256" key="12">
    <source>
        <dbReference type="ARBA" id="ARBA00029645"/>
    </source>
</evidence>
<dbReference type="Pfam" id="PF03439">
    <property type="entry name" value="Spt5-NGN"/>
    <property type="match status" value="1"/>
</dbReference>
<dbReference type="InterPro" id="IPR041980">
    <property type="entry name" value="KOW_Spt5_6_metazoa"/>
</dbReference>
<feature type="domain" description="Spt5 C-terminal" evidence="16">
    <location>
        <begin position="1712"/>
        <end position="1893"/>
    </location>
</feature>
<feature type="compositionally biased region" description="Polar residues" evidence="13">
    <location>
        <begin position="863"/>
        <end position="884"/>
    </location>
</feature>
<evidence type="ECO:0000256" key="5">
    <source>
        <dbReference type="ARBA" id="ARBA00022491"/>
    </source>
</evidence>
<evidence type="ECO:0000313" key="18">
    <source>
        <dbReference type="RefSeq" id="XP_015181184.1"/>
    </source>
</evidence>
<feature type="domain" description="NusG-like N-terminal" evidence="14">
    <location>
        <begin position="1108"/>
        <end position="1199"/>
    </location>
</feature>
<dbReference type="CDD" id="cd06083">
    <property type="entry name" value="KOW_Spt5_3"/>
    <property type="match status" value="1"/>
</dbReference>
<dbReference type="Proteomes" id="UP000694924">
    <property type="component" value="Unplaced"/>
</dbReference>
<evidence type="ECO:0000256" key="8">
    <source>
        <dbReference type="ARBA" id="ARBA00023015"/>
    </source>
</evidence>
<evidence type="ECO:0000256" key="4">
    <source>
        <dbReference type="ARBA" id="ARBA00021370"/>
    </source>
</evidence>
<protein>
    <recommendedName>
        <fullName evidence="3">Transcription elongation factor SPT5</fullName>
    </recommendedName>
    <alternativeName>
        <fullName evidence="12">DRB sensitivity-inducing factor large subunit</fullName>
    </alternativeName>
    <alternativeName>
        <fullName evidence="4">Transcription elongation factor spt5</fullName>
    </alternativeName>
</protein>
<dbReference type="Pfam" id="PF23037">
    <property type="entry name" value="KOWx_SPT5"/>
    <property type="match status" value="1"/>
</dbReference>
<accession>A0ABM1ILU7</accession>
<feature type="domain" description="KOW" evidence="15">
    <location>
        <begin position="1414"/>
        <end position="1441"/>
    </location>
</feature>
<dbReference type="Gene3D" id="2.30.30.30">
    <property type="match status" value="3"/>
</dbReference>
<dbReference type="InterPro" id="IPR041977">
    <property type="entry name" value="KOW_Spt5_4"/>
</dbReference>
<dbReference type="Pfam" id="PF00467">
    <property type="entry name" value="KOW"/>
    <property type="match status" value="1"/>
</dbReference>
<keyword evidence="18" id="KW-0251">Elongation factor</keyword>
<dbReference type="CDD" id="cd02537">
    <property type="entry name" value="GT8_Glycogenin"/>
    <property type="match status" value="1"/>
</dbReference>
<keyword evidence="11" id="KW-0539">Nucleus</keyword>
<evidence type="ECO:0000259" key="14">
    <source>
        <dbReference type="SMART" id="SM00738"/>
    </source>
</evidence>
<feature type="region of interest" description="Disordered" evidence="13">
    <location>
        <begin position="319"/>
        <end position="375"/>
    </location>
</feature>
<dbReference type="SMART" id="SM00739">
    <property type="entry name" value="KOW"/>
    <property type="match status" value="6"/>
</dbReference>
<feature type="compositionally biased region" description="Polar residues" evidence="13">
    <location>
        <begin position="319"/>
        <end position="332"/>
    </location>
</feature>
<dbReference type="InterPro" id="IPR039659">
    <property type="entry name" value="SPT5"/>
</dbReference>
<dbReference type="CDD" id="cd06082">
    <property type="entry name" value="KOW_Spt5_2"/>
    <property type="match status" value="1"/>
</dbReference>
<dbReference type="InterPro" id="IPR022581">
    <property type="entry name" value="Spt5_N"/>
</dbReference>
<dbReference type="InterPro" id="IPR041976">
    <property type="entry name" value="KOW_Spt5_3"/>
</dbReference>
<evidence type="ECO:0000256" key="9">
    <source>
        <dbReference type="ARBA" id="ARBA00023159"/>
    </source>
</evidence>
<feature type="compositionally biased region" description="Acidic residues" evidence="13">
    <location>
        <begin position="1012"/>
        <end position="1022"/>
    </location>
</feature>
<dbReference type="PANTHER" id="PTHR11125:SF7">
    <property type="entry name" value="TRANSCRIPTION ELONGATION FACTOR SPT5"/>
    <property type="match status" value="1"/>
</dbReference>
<feature type="compositionally biased region" description="Basic residues" evidence="13">
    <location>
        <begin position="821"/>
        <end position="830"/>
    </location>
</feature>
<dbReference type="Pfam" id="PF01501">
    <property type="entry name" value="Glyco_transf_8"/>
    <property type="match status" value="1"/>
</dbReference>
<evidence type="ECO:0000256" key="1">
    <source>
        <dbReference type="ARBA" id="ARBA00004123"/>
    </source>
</evidence>
<feature type="domain" description="KOW" evidence="15">
    <location>
        <begin position="1955"/>
        <end position="1982"/>
    </location>
</feature>
<dbReference type="Gene3D" id="3.90.550.10">
    <property type="entry name" value="Spore Coat Polysaccharide Biosynthesis Protein SpsA, Chain A"/>
    <property type="match status" value="1"/>
</dbReference>
<dbReference type="CDD" id="cd09888">
    <property type="entry name" value="NGN_Euk"/>
    <property type="match status" value="1"/>
</dbReference>
<evidence type="ECO:0000256" key="10">
    <source>
        <dbReference type="ARBA" id="ARBA00023163"/>
    </source>
</evidence>
<dbReference type="Pfam" id="PF23284">
    <property type="entry name" value="KOW2_Spt5"/>
    <property type="match status" value="1"/>
</dbReference>
<feature type="compositionally biased region" description="Basic and acidic residues" evidence="13">
    <location>
        <begin position="902"/>
        <end position="919"/>
    </location>
</feature>
<keyword evidence="9" id="KW-0010">Activator</keyword>
<dbReference type="SMART" id="SM01104">
    <property type="entry name" value="CTD"/>
    <property type="match status" value="1"/>
</dbReference>
<dbReference type="Pfam" id="PF23291">
    <property type="entry name" value="KOW4_SPT5"/>
    <property type="match status" value="1"/>
</dbReference>
<comment type="subcellular location">
    <subcellularLocation>
        <location evidence="1">Nucleus</location>
    </subcellularLocation>
</comment>
<comment type="similarity">
    <text evidence="2">Belongs to the SPT5 family.</text>
</comment>
<feature type="compositionally biased region" description="Low complexity" evidence="13">
    <location>
        <begin position="1821"/>
        <end position="1855"/>
    </location>
</feature>
<evidence type="ECO:0000256" key="6">
    <source>
        <dbReference type="ARBA" id="ARBA00022553"/>
    </source>
</evidence>
<dbReference type="InterPro" id="IPR005100">
    <property type="entry name" value="NGN-domain"/>
</dbReference>
<feature type="compositionally biased region" description="Polar residues" evidence="13">
    <location>
        <begin position="707"/>
        <end position="716"/>
    </location>
</feature>
<feature type="domain" description="KOW" evidence="15">
    <location>
        <begin position="1641"/>
        <end position="1668"/>
    </location>
</feature>
<proteinExistence type="inferred from homology"/>
<dbReference type="InterPro" id="IPR041978">
    <property type="entry name" value="KOW_Spt5_5"/>
</dbReference>
<feature type="region of interest" description="Disordered" evidence="13">
    <location>
        <begin position="1722"/>
        <end position="1897"/>
    </location>
</feature>
<evidence type="ECO:0000313" key="17">
    <source>
        <dbReference type="Proteomes" id="UP000694924"/>
    </source>
</evidence>
<dbReference type="CDD" id="cd06081">
    <property type="entry name" value="KOW_Spt5_1"/>
    <property type="match status" value="1"/>
</dbReference>
<evidence type="ECO:0000256" key="13">
    <source>
        <dbReference type="SAM" id="MobiDB-lite"/>
    </source>
</evidence>
<dbReference type="InterPro" id="IPR029044">
    <property type="entry name" value="Nucleotide-diphossugar_trans"/>
</dbReference>
<dbReference type="Gene3D" id="3.30.70.940">
    <property type="entry name" value="NusG, N-terminal domain"/>
    <property type="match status" value="1"/>
</dbReference>
<dbReference type="Pfam" id="PF23042">
    <property type="entry name" value="KOW1_SPT5"/>
    <property type="match status" value="1"/>
</dbReference>
<organism evidence="17 18">
    <name type="scientific">Polistes dominula</name>
    <name type="common">European paper wasp</name>
    <name type="synonym">Vespa dominula</name>
    <dbReference type="NCBI Taxonomy" id="743375"/>
    <lineage>
        <taxon>Eukaryota</taxon>
        <taxon>Metazoa</taxon>
        <taxon>Ecdysozoa</taxon>
        <taxon>Arthropoda</taxon>
        <taxon>Hexapoda</taxon>
        <taxon>Insecta</taxon>
        <taxon>Pterygota</taxon>
        <taxon>Neoptera</taxon>
        <taxon>Endopterygota</taxon>
        <taxon>Hymenoptera</taxon>
        <taxon>Apocrita</taxon>
        <taxon>Aculeata</taxon>
        <taxon>Vespoidea</taxon>
        <taxon>Vespidae</taxon>
        <taxon>Polistinae</taxon>
        <taxon>Polistini</taxon>
        <taxon>Polistes</taxon>
    </lineage>
</organism>
<evidence type="ECO:0000256" key="2">
    <source>
        <dbReference type="ARBA" id="ARBA00006956"/>
    </source>
</evidence>
<dbReference type="GO" id="GO:0003746">
    <property type="term" value="F:translation elongation factor activity"/>
    <property type="evidence" value="ECO:0007669"/>
    <property type="project" value="UniProtKB-KW"/>
</dbReference>
<dbReference type="InterPro" id="IPR041975">
    <property type="entry name" value="KOW_Spt5_2"/>
</dbReference>
<feature type="compositionally biased region" description="Polar residues" evidence="13">
    <location>
        <begin position="1794"/>
        <end position="1820"/>
    </location>
</feature>
<keyword evidence="6" id="KW-0597">Phosphoprotein</keyword>
<evidence type="ECO:0000259" key="16">
    <source>
        <dbReference type="SMART" id="SM01104"/>
    </source>
</evidence>
<dbReference type="InterPro" id="IPR057936">
    <property type="entry name" value="KOWx_Spt5"/>
</dbReference>
<dbReference type="Pfam" id="PF12815">
    <property type="entry name" value="CTD"/>
    <property type="match status" value="1"/>
</dbReference>
<dbReference type="GeneID" id="107068877"/>
<feature type="compositionally biased region" description="Basic and acidic residues" evidence="13">
    <location>
        <begin position="771"/>
        <end position="789"/>
    </location>
</feature>
<feature type="region of interest" description="Disordered" evidence="13">
    <location>
        <begin position="1254"/>
        <end position="1277"/>
    </location>
</feature>
<dbReference type="InterPro" id="IPR005824">
    <property type="entry name" value="KOW"/>
</dbReference>
<keyword evidence="17" id="KW-1185">Reference proteome</keyword>
<evidence type="ECO:0000259" key="15">
    <source>
        <dbReference type="SMART" id="SM00739"/>
    </source>
</evidence>
<feature type="compositionally biased region" description="Polar residues" evidence="13">
    <location>
        <begin position="641"/>
        <end position="659"/>
    </location>
</feature>
<evidence type="ECO:0000256" key="11">
    <source>
        <dbReference type="ARBA" id="ARBA00023242"/>
    </source>
</evidence>
<feature type="domain" description="KOW" evidence="15">
    <location>
        <begin position="1536"/>
        <end position="1563"/>
    </location>
</feature>
<dbReference type="Pfam" id="PF23290">
    <property type="entry name" value="KOW5_SPT5"/>
    <property type="match status" value="1"/>
</dbReference>
<feature type="compositionally biased region" description="Basic and acidic residues" evidence="13">
    <location>
        <begin position="333"/>
        <end position="351"/>
    </location>
</feature>
<feature type="compositionally biased region" description="Basic residues" evidence="13">
    <location>
        <begin position="759"/>
        <end position="769"/>
    </location>
</feature>
<dbReference type="PANTHER" id="PTHR11125">
    <property type="entry name" value="SUPPRESSOR OF TY 5"/>
    <property type="match status" value="1"/>
</dbReference>
<dbReference type="CDD" id="cd06084">
    <property type="entry name" value="KOW_Spt5_4"/>
    <property type="match status" value="1"/>
</dbReference>
<dbReference type="Pfam" id="PF23287">
    <property type="entry name" value="KOW7_SPT5"/>
    <property type="match status" value="1"/>
</dbReference>